<dbReference type="PANTHER" id="PTHR36930:SF1">
    <property type="entry name" value="MOSC DOMAIN-CONTAINING PROTEIN"/>
    <property type="match status" value="1"/>
</dbReference>
<evidence type="ECO:0000313" key="3">
    <source>
        <dbReference type="Proteomes" id="UP001239909"/>
    </source>
</evidence>
<feature type="domain" description="MOSC" evidence="1">
    <location>
        <begin position="1"/>
        <end position="126"/>
    </location>
</feature>
<sequence length="128" mass="13151">MDSLAEAEITEAGLAADRSRPGKRALTIIQAEHLPAIRALARAPCAGFAMLRRNIAVAGISLAALRGRQISLGTALIEITGPCAPCSRMEEALGPGGYSAMRGHGGVTAQVLRPGRIALGSPVLPAEM</sequence>
<reference evidence="2 3" key="1">
    <citation type="submission" date="2023-04" db="EMBL/GenBank/DDBJ databases">
        <title>Marinoamorphus aggregata gen. nov., sp. Nov., isolate from tissue of brittle star Ophioplocus japonicus.</title>
        <authorList>
            <person name="Kawano K."/>
            <person name="Sawayama S."/>
            <person name="Nakagawa S."/>
        </authorList>
    </citation>
    <scope>NUCLEOTIDE SEQUENCE [LARGE SCALE GENOMIC DNA]</scope>
    <source>
        <strain evidence="2 3">NKW23</strain>
    </source>
</reference>
<evidence type="ECO:0000313" key="2">
    <source>
        <dbReference type="EMBL" id="GMG84659.1"/>
    </source>
</evidence>
<dbReference type="InterPro" id="IPR005302">
    <property type="entry name" value="MoCF_Sase_C"/>
</dbReference>
<dbReference type="RefSeq" id="WP_285673745.1">
    <property type="nucleotide sequence ID" value="NZ_BSYI01000040.1"/>
</dbReference>
<dbReference type="PROSITE" id="PS51340">
    <property type="entry name" value="MOSC"/>
    <property type="match status" value="1"/>
</dbReference>
<protein>
    <recommendedName>
        <fullName evidence="1">MOSC domain-containing protein</fullName>
    </recommendedName>
</protein>
<dbReference type="SUPFAM" id="SSF50800">
    <property type="entry name" value="PK beta-barrel domain-like"/>
    <property type="match status" value="1"/>
</dbReference>
<proteinExistence type="predicted"/>
<name>A0ABQ6LS17_9RHOB</name>
<dbReference type="InterPro" id="IPR052716">
    <property type="entry name" value="MOSC_domain"/>
</dbReference>
<dbReference type="Pfam" id="PF03473">
    <property type="entry name" value="MOSC"/>
    <property type="match status" value="1"/>
</dbReference>
<dbReference type="Proteomes" id="UP001239909">
    <property type="component" value="Unassembled WGS sequence"/>
</dbReference>
<dbReference type="Gene3D" id="2.40.33.20">
    <property type="entry name" value="PK beta-barrel domain-like"/>
    <property type="match status" value="1"/>
</dbReference>
<accession>A0ABQ6LS17</accession>
<comment type="caution">
    <text evidence="2">The sequence shown here is derived from an EMBL/GenBank/DDBJ whole genome shotgun (WGS) entry which is preliminary data.</text>
</comment>
<keyword evidence="3" id="KW-1185">Reference proteome</keyword>
<dbReference type="PANTHER" id="PTHR36930">
    <property type="entry name" value="METAL-SULFUR CLUSTER BIOSYNTHESIS PROTEINS YUAD-RELATED"/>
    <property type="match status" value="1"/>
</dbReference>
<dbReference type="EMBL" id="BSYI01000040">
    <property type="protein sequence ID" value="GMG84659.1"/>
    <property type="molecule type" value="Genomic_DNA"/>
</dbReference>
<evidence type="ECO:0000259" key="1">
    <source>
        <dbReference type="PROSITE" id="PS51340"/>
    </source>
</evidence>
<dbReference type="InterPro" id="IPR011037">
    <property type="entry name" value="Pyrv_Knase-like_insert_dom_sf"/>
</dbReference>
<organism evidence="2 3">
    <name type="scientific">Paralimibaculum aggregatum</name>
    <dbReference type="NCBI Taxonomy" id="3036245"/>
    <lineage>
        <taxon>Bacteria</taxon>
        <taxon>Pseudomonadati</taxon>
        <taxon>Pseudomonadota</taxon>
        <taxon>Alphaproteobacteria</taxon>
        <taxon>Rhodobacterales</taxon>
        <taxon>Paracoccaceae</taxon>
        <taxon>Paralimibaculum</taxon>
    </lineage>
</organism>
<gene>
    <name evidence="2" type="ORF">LNKW23_38750</name>
</gene>